<feature type="domain" description="HTH luxR-type" evidence="5">
    <location>
        <begin position="146"/>
        <end position="211"/>
    </location>
</feature>
<proteinExistence type="predicted"/>
<evidence type="ECO:0000256" key="4">
    <source>
        <dbReference type="SAM" id="MobiDB-lite"/>
    </source>
</evidence>
<dbReference type="SUPFAM" id="SSF46894">
    <property type="entry name" value="C-terminal effector domain of the bipartite response regulators"/>
    <property type="match status" value="1"/>
</dbReference>
<evidence type="ECO:0000256" key="3">
    <source>
        <dbReference type="ARBA" id="ARBA00023163"/>
    </source>
</evidence>
<dbReference type="SMART" id="SM00421">
    <property type="entry name" value="HTH_LUXR"/>
    <property type="match status" value="1"/>
</dbReference>
<name>A0ABV1P0A7_9ACTN</name>
<accession>A0ABV1P0A7</accession>
<gene>
    <name evidence="6" type="ORF">V6R90_12975</name>
</gene>
<dbReference type="EMBL" id="JBEGDP010000014">
    <property type="protein sequence ID" value="MEQ7848191.1"/>
    <property type="molecule type" value="Genomic_DNA"/>
</dbReference>
<keyword evidence="3" id="KW-0804">Transcription</keyword>
<evidence type="ECO:0000313" key="7">
    <source>
        <dbReference type="Proteomes" id="UP001482520"/>
    </source>
</evidence>
<keyword evidence="2" id="KW-0238">DNA-binding</keyword>
<evidence type="ECO:0000256" key="1">
    <source>
        <dbReference type="ARBA" id="ARBA00023015"/>
    </source>
</evidence>
<dbReference type="Gene3D" id="1.10.10.10">
    <property type="entry name" value="Winged helix-like DNA-binding domain superfamily/Winged helix DNA-binding domain"/>
    <property type="match status" value="1"/>
</dbReference>
<dbReference type="PRINTS" id="PR00038">
    <property type="entry name" value="HTHLUXR"/>
</dbReference>
<feature type="region of interest" description="Disordered" evidence="4">
    <location>
        <begin position="115"/>
        <end position="145"/>
    </location>
</feature>
<protein>
    <submittedName>
        <fullName evidence="6">Response regulator transcription factor</fullName>
    </submittedName>
</protein>
<feature type="compositionally biased region" description="Low complexity" evidence="4">
    <location>
        <begin position="117"/>
        <end position="130"/>
    </location>
</feature>
<dbReference type="InterPro" id="IPR000792">
    <property type="entry name" value="Tscrpt_reg_LuxR_C"/>
</dbReference>
<reference evidence="6 7" key="1">
    <citation type="submission" date="2024-02" db="EMBL/GenBank/DDBJ databases">
        <title>Full genome sequence of Nocardioides kribbensis.</title>
        <authorList>
            <person name="Poletto B.L."/>
            <person name="Silva G."/>
            <person name="Galante D."/>
            <person name="Campos K.R."/>
            <person name="Santos M.B.N."/>
            <person name="Sacchi C.T."/>
        </authorList>
    </citation>
    <scope>NUCLEOTIDE SEQUENCE [LARGE SCALE GENOMIC DNA]</scope>
    <source>
        <strain evidence="6 7">O4R</strain>
    </source>
</reference>
<dbReference type="RefSeq" id="WP_056863264.1">
    <property type="nucleotide sequence ID" value="NZ_BAAAMM010000008.1"/>
</dbReference>
<dbReference type="InterPro" id="IPR036388">
    <property type="entry name" value="WH-like_DNA-bd_sf"/>
</dbReference>
<dbReference type="PROSITE" id="PS50043">
    <property type="entry name" value="HTH_LUXR_2"/>
    <property type="match status" value="1"/>
</dbReference>
<dbReference type="CDD" id="cd06170">
    <property type="entry name" value="LuxR_C_like"/>
    <property type="match status" value="1"/>
</dbReference>
<evidence type="ECO:0000313" key="6">
    <source>
        <dbReference type="EMBL" id="MEQ7848191.1"/>
    </source>
</evidence>
<dbReference type="Proteomes" id="UP001482520">
    <property type="component" value="Unassembled WGS sequence"/>
</dbReference>
<evidence type="ECO:0000256" key="2">
    <source>
        <dbReference type="ARBA" id="ARBA00023125"/>
    </source>
</evidence>
<dbReference type="PANTHER" id="PTHR44688:SF16">
    <property type="entry name" value="DNA-BINDING TRANSCRIPTIONAL ACTIVATOR DEVR_DOSR"/>
    <property type="match status" value="1"/>
</dbReference>
<keyword evidence="7" id="KW-1185">Reference proteome</keyword>
<comment type="caution">
    <text evidence="6">The sequence shown here is derived from an EMBL/GenBank/DDBJ whole genome shotgun (WGS) entry which is preliminary data.</text>
</comment>
<dbReference type="PANTHER" id="PTHR44688">
    <property type="entry name" value="DNA-BINDING TRANSCRIPTIONAL ACTIVATOR DEVR_DOSR"/>
    <property type="match status" value="1"/>
</dbReference>
<dbReference type="InterPro" id="IPR016032">
    <property type="entry name" value="Sig_transdc_resp-reg_C-effctor"/>
</dbReference>
<evidence type="ECO:0000259" key="5">
    <source>
        <dbReference type="PROSITE" id="PS50043"/>
    </source>
</evidence>
<organism evidence="6 7">
    <name type="scientific">Nocardioides kribbensis</name>
    <dbReference type="NCBI Taxonomy" id="305517"/>
    <lineage>
        <taxon>Bacteria</taxon>
        <taxon>Bacillati</taxon>
        <taxon>Actinomycetota</taxon>
        <taxon>Actinomycetes</taxon>
        <taxon>Propionibacteriales</taxon>
        <taxon>Nocardioidaceae</taxon>
        <taxon>Nocardioides</taxon>
    </lineage>
</organism>
<dbReference type="Pfam" id="PF00196">
    <property type="entry name" value="GerE"/>
    <property type="match status" value="1"/>
</dbReference>
<keyword evidence="1" id="KW-0805">Transcription regulation</keyword>
<sequence length="223" mass="23861">MIVSTPIRATLVDDYAVVAPGVRHLLQPYSDRIVLVDLADALADPRSVDVVLYEPVGLRESDHESLQRLVHVGGARAVVFTWRDQAQHLAGAASPGRLSKALPAADLVTGLERIHRQQPGRPGQPGAAGQHRPVDRTPHGALSGNSATAALSLTPREAEILALIVQGYTNVEIGKKLYLSINSVKTYVRGAYRKIDVTRRPQAVAWGMQNGLGGVSTSPDHVA</sequence>